<accession>A0ABZ2D888</accession>
<feature type="compositionally biased region" description="Basic and acidic residues" evidence="1">
    <location>
        <begin position="59"/>
        <end position="78"/>
    </location>
</feature>
<keyword evidence="3" id="KW-1185">Reference proteome</keyword>
<sequence length="103" mass="10649">MNALPTPISPAEAFALAVERIDGGQTAMGKLCGKTQGAVSKRLAAKREIWAENVRDVEAATGISRHDLRPDLYPREDSPAQPPAGVPSSPAGGSSSALEGVRA</sequence>
<reference evidence="2 3" key="1">
    <citation type="submission" date="2024-02" db="EMBL/GenBank/DDBJ databases">
        <title>The whole genome sequence of five bacterial samples isolated from Abu Dhabi Sabkha-shore region.</title>
        <authorList>
            <person name="Sudalaimuthuasari N."/>
            <person name="Sarfraz B."/>
            <person name="Tuyisabe J.D."/>
            <person name="Mugisha Ntwali L.D.M."/>
            <person name="Ali A.I.A.A."/>
            <person name="Almansoori S.Z.A."/>
            <person name="Alajami H.S.A."/>
            <person name="Almeqbaali A.A.S."/>
            <person name="Kundu B."/>
            <person name="Saeed E.E."/>
            <person name="Sukumarinath V."/>
            <person name="Mishra A.K."/>
            <person name="Hazzouri K.M."/>
            <person name="Almaskari R."/>
            <person name="Sharma A.K."/>
            <person name="Amiri K.M.A."/>
        </authorList>
    </citation>
    <scope>NUCLEOTIDE SEQUENCE [LARGE SCALE GENOMIC DNA]</scope>
    <source>
        <strain evidence="3">kcgeb_sd</strain>
    </source>
</reference>
<evidence type="ECO:0000313" key="3">
    <source>
        <dbReference type="Proteomes" id="UP001335183"/>
    </source>
</evidence>
<dbReference type="RefSeq" id="WP_338445930.1">
    <property type="nucleotide sequence ID" value="NZ_CP144918.1"/>
</dbReference>
<dbReference type="InterPro" id="IPR010982">
    <property type="entry name" value="Lambda_DNA-bd_dom_sf"/>
</dbReference>
<name>A0ABZ2D888_9SPHN</name>
<gene>
    <name evidence="2" type="ORF">V5F89_12345</name>
</gene>
<feature type="region of interest" description="Disordered" evidence="1">
    <location>
        <begin position="59"/>
        <end position="103"/>
    </location>
</feature>
<dbReference type="Pfam" id="PF15943">
    <property type="entry name" value="YdaS_toxin"/>
    <property type="match status" value="1"/>
</dbReference>
<dbReference type="InterPro" id="IPR031856">
    <property type="entry name" value="YdaS_toxin-like"/>
</dbReference>
<organism evidence="2 3">
    <name type="scientific">Pelagerythrobacter marensis</name>
    <dbReference type="NCBI Taxonomy" id="543877"/>
    <lineage>
        <taxon>Bacteria</taxon>
        <taxon>Pseudomonadati</taxon>
        <taxon>Pseudomonadota</taxon>
        <taxon>Alphaproteobacteria</taxon>
        <taxon>Sphingomonadales</taxon>
        <taxon>Erythrobacteraceae</taxon>
        <taxon>Pelagerythrobacter</taxon>
    </lineage>
</organism>
<dbReference type="Proteomes" id="UP001335183">
    <property type="component" value="Chromosome"/>
</dbReference>
<dbReference type="Gene3D" id="1.10.260.40">
    <property type="entry name" value="lambda repressor-like DNA-binding domains"/>
    <property type="match status" value="1"/>
</dbReference>
<dbReference type="EMBL" id="CP144918">
    <property type="protein sequence ID" value="WWA47039.1"/>
    <property type="molecule type" value="Genomic_DNA"/>
</dbReference>
<evidence type="ECO:0000313" key="2">
    <source>
        <dbReference type="EMBL" id="WWA47039.1"/>
    </source>
</evidence>
<protein>
    <submittedName>
        <fullName evidence="2">YdaS family helix-turn-helix protein</fullName>
    </submittedName>
</protein>
<feature type="compositionally biased region" description="Low complexity" evidence="1">
    <location>
        <begin position="86"/>
        <end position="97"/>
    </location>
</feature>
<evidence type="ECO:0000256" key="1">
    <source>
        <dbReference type="SAM" id="MobiDB-lite"/>
    </source>
</evidence>
<proteinExistence type="predicted"/>